<accession>A0A067MA69</accession>
<protein>
    <recommendedName>
        <fullName evidence="5">MYND-type domain-containing protein</fullName>
    </recommendedName>
</protein>
<dbReference type="HOGENOM" id="CLU_120095_0_0_1"/>
<keyword evidence="1" id="KW-0479">Metal-binding</keyword>
<dbReference type="GO" id="GO:0008270">
    <property type="term" value="F:zinc ion binding"/>
    <property type="evidence" value="ECO:0007669"/>
    <property type="project" value="UniProtKB-KW"/>
</dbReference>
<evidence type="ECO:0000313" key="7">
    <source>
        <dbReference type="Proteomes" id="UP000027195"/>
    </source>
</evidence>
<evidence type="ECO:0000259" key="5">
    <source>
        <dbReference type="PROSITE" id="PS50865"/>
    </source>
</evidence>
<keyword evidence="3" id="KW-0862">Zinc</keyword>
<sequence length="118" mass="13250">MAITFNELSEDLLQLGKLDEAEKMLGKALRVRDDTSFGGMGAGPRMDAAVTRENFAQLREAQGRLADAKEIQCPRQMFKVAQLRVCSNCSCVFYCSAAYQKADWPRHKRPCRAFKSQA</sequence>
<proteinExistence type="predicted"/>
<dbReference type="InParanoid" id="A0A067MA69"/>
<gene>
    <name evidence="6" type="ORF">BOTBODRAFT_416420</name>
</gene>
<dbReference type="Gene3D" id="6.10.140.2220">
    <property type="match status" value="1"/>
</dbReference>
<feature type="domain" description="MYND-type" evidence="5">
    <location>
        <begin position="70"/>
        <end position="111"/>
    </location>
</feature>
<organism evidence="6 7">
    <name type="scientific">Botryobasidium botryosum (strain FD-172 SS1)</name>
    <dbReference type="NCBI Taxonomy" id="930990"/>
    <lineage>
        <taxon>Eukaryota</taxon>
        <taxon>Fungi</taxon>
        <taxon>Dikarya</taxon>
        <taxon>Basidiomycota</taxon>
        <taxon>Agaricomycotina</taxon>
        <taxon>Agaricomycetes</taxon>
        <taxon>Cantharellales</taxon>
        <taxon>Botryobasidiaceae</taxon>
        <taxon>Botryobasidium</taxon>
    </lineage>
</organism>
<keyword evidence="7" id="KW-1185">Reference proteome</keyword>
<evidence type="ECO:0000256" key="4">
    <source>
        <dbReference type="PROSITE-ProRule" id="PRU00134"/>
    </source>
</evidence>
<keyword evidence="2 4" id="KW-0863">Zinc-finger</keyword>
<dbReference type="EMBL" id="KL198050">
    <property type="protein sequence ID" value="KDQ12449.1"/>
    <property type="molecule type" value="Genomic_DNA"/>
</dbReference>
<dbReference type="InterPro" id="IPR011990">
    <property type="entry name" value="TPR-like_helical_dom_sf"/>
</dbReference>
<reference evidence="7" key="1">
    <citation type="journal article" date="2014" name="Proc. Natl. Acad. Sci. U.S.A.">
        <title>Extensive sampling of basidiomycete genomes demonstrates inadequacy of the white-rot/brown-rot paradigm for wood decay fungi.</title>
        <authorList>
            <person name="Riley R."/>
            <person name="Salamov A.A."/>
            <person name="Brown D.W."/>
            <person name="Nagy L.G."/>
            <person name="Floudas D."/>
            <person name="Held B.W."/>
            <person name="Levasseur A."/>
            <person name="Lombard V."/>
            <person name="Morin E."/>
            <person name="Otillar R."/>
            <person name="Lindquist E.A."/>
            <person name="Sun H."/>
            <person name="LaButti K.M."/>
            <person name="Schmutz J."/>
            <person name="Jabbour D."/>
            <person name="Luo H."/>
            <person name="Baker S.E."/>
            <person name="Pisabarro A.G."/>
            <person name="Walton J.D."/>
            <person name="Blanchette R.A."/>
            <person name="Henrissat B."/>
            <person name="Martin F."/>
            <person name="Cullen D."/>
            <person name="Hibbett D.S."/>
            <person name="Grigoriev I.V."/>
        </authorList>
    </citation>
    <scope>NUCLEOTIDE SEQUENCE [LARGE SCALE GENOMIC DNA]</scope>
    <source>
        <strain evidence="7">FD-172 SS1</strain>
    </source>
</reference>
<dbReference type="AlphaFoldDB" id="A0A067MA69"/>
<dbReference type="PROSITE" id="PS50865">
    <property type="entry name" value="ZF_MYND_2"/>
    <property type="match status" value="1"/>
</dbReference>
<dbReference type="OrthoDB" id="5231159at2759"/>
<dbReference type="SUPFAM" id="SSF144232">
    <property type="entry name" value="HIT/MYND zinc finger-like"/>
    <property type="match status" value="1"/>
</dbReference>
<dbReference type="Gene3D" id="1.25.40.10">
    <property type="entry name" value="Tetratricopeptide repeat domain"/>
    <property type="match status" value="1"/>
</dbReference>
<dbReference type="STRING" id="930990.A0A067MA69"/>
<evidence type="ECO:0000313" key="6">
    <source>
        <dbReference type="EMBL" id="KDQ12449.1"/>
    </source>
</evidence>
<dbReference type="Pfam" id="PF01753">
    <property type="entry name" value="zf-MYND"/>
    <property type="match status" value="1"/>
</dbReference>
<name>A0A067MA69_BOTB1</name>
<evidence type="ECO:0000256" key="1">
    <source>
        <dbReference type="ARBA" id="ARBA00022723"/>
    </source>
</evidence>
<evidence type="ECO:0000256" key="2">
    <source>
        <dbReference type="ARBA" id="ARBA00022771"/>
    </source>
</evidence>
<dbReference type="InterPro" id="IPR002893">
    <property type="entry name" value="Znf_MYND"/>
</dbReference>
<evidence type="ECO:0000256" key="3">
    <source>
        <dbReference type="ARBA" id="ARBA00022833"/>
    </source>
</evidence>
<dbReference type="Proteomes" id="UP000027195">
    <property type="component" value="Unassembled WGS sequence"/>
</dbReference>